<sequence>MLLLIVTWFGFGLATSVVPAFTLVLHILCGAYLAWMGFALLMRERTSATDAAVPSAPLGIAVFQLLNPKAWILVAAAVAAMPQGQSLTLLVLLMVAVTSACLMLWALAGTAATRLFARPEARRAIDRILGAVLMLSAASIVVDLLNT</sequence>
<reference evidence="8" key="1">
    <citation type="submission" date="2020-01" db="EMBL/GenBank/DDBJ databases">
        <title>'Steroidobacter agaridevorans' sp. nov., agar-degrading bacteria isolated from rhizosphere soils.</title>
        <authorList>
            <person name="Ikenaga M."/>
            <person name="Kataoka M."/>
            <person name="Murouchi A."/>
            <person name="Katsuragi S."/>
            <person name="Sakai M."/>
        </authorList>
    </citation>
    <scope>NUCLEOTIDE SEQUENCE [LARGE SCALE GENOMIC DNA]</scope>
    <source>
        <strain evidence="8">YU21-B</strain>
    </source>
</reference>
<comment type="subcellular location">
    <subcellularLocation>
        <location evidence="1">Cell membrane</location>
        <topology evidence="1">Multi-pass membrane protein</topology>
    </subcellularLocation>
</comment>
<feature type="transmembrane region" description="Helical" evidence="6">
    <location>
        <begin position="87"/>
        <end position="107"/>
    </location>
</feature>
<evidence type="ECO:0000256" key="5">
    <source>
        <dbReference type="ARBA" id="ARBA00023136"/>
    </source>
</evidence>
<dbReference type="PANTHER" id="PTHR30086">
    <property type="entry name" value="ARGININE EXPORTER PROTEIN ARGO"/>
    <property type="match status" value="1"/>
</dbReference>
<evidence type="ECO:0000256" key="4">
    <source>
        <dbReference type="ARBA" id="ARBA00022989"/>
    </source>
</evidence>
<name>A0A829Y9S0_9GAMM</name>
<dbReference type="Proteomes" id="UP000445000">
    <property type="component" value="Unassembled WGS sequence"/>
</dbReference>
<evidence type="ECO:0000256" key="1">
    <source>
        <dbReference type="ARBA" id="ARBA00004651"/>
    </source>
</evidence>
<dbReference type="Pfam" id="PF01810">
    <property type="entry name" value="LysE"/>
    <property type="match status" value="1"/>
</dbReference>
<comment type="caution">
    <text evidence="7">The sequence shown here is derived from an EMBL/GenBank/DDBJ whole genome shotgun (WGS) entry which is preliminary data.</text>
</comment>
<keyword evidence="2" id="KW-1003">Cell membrane</keyword>
<evidence type="ECO:0008006" key="9">
    <source>
        <dbReference type="Google" id="ProtNLM"/>
    </source>
</evidence>
<dbReference type="GO" id="GO:0015171">
    <property type="term" value="F:amino acid transmembrane transporter activity"/>
    <property type="evidence" value="ECO:0007669"/>
    <property type="project" value="TreeGrafter"/>
</dbReference>
<feature type="transmembrane region" description="Helical" evidence="6">
    <location>
        <begin position="128"/>
        <end position="145"/>
    </location>
</feature>
<dbReference type="PANTHER" id="PTHR30086:SF20">
    <property type="entry name" value="ARGININE EXPORTER PROTEIN ARGO-RELATED"/>
    <property type="match status" value="1"/>
</dbReference>
<dbReference type="EMBL" id="BLJN01000002">
    <property type="protein sequence ID" value="GFE79910.1"/>
    <property type="molecule type" value="Genomic_DNA"/>
</dbReference>
<keyword evidence="5 6" id="KW-0472">Membrane</keyword>
<organism evidence="7 8">
    <name type="scientific">Steroidobacter agaridevorans</name>
    <dbReference type="NCBI Taxonomy" id="2695856"/>
    <lineage>
        <taxon>Bacteria</taxon>
        <taxon>Pseudomonadati</taxon>
        <taxon>Pseudomonadota</taxon>
        <taxon>Gammaproteobacteria</taxon>
        <taxon>Steroidobacterales</taxon>
        <taxon>Steroidobacteraceae</taxon>
        <taxon>Steroidobacter</taxon>
    </lineage>
</organism>
<dbReference type="GO" id="GO:0005886">
    <property type="term" value="C:plasma membrane"/>
    <property type="evidence" value="ECO:0007669"/>
    <property type="project" value="UniProtKB-SubCell"/>
</dbReference>
<proteinExistence type="predicted"/>
<keyword evidence="4 6" id="KW-1133">Transmembrane helix</keyword>
<evidence type="ECO:0000256" key="3">
    <source>
        <dbReference type="ARBA" id="ARBA00022692"/>
    </source>
</evidence>
<accession>A0A829Y9S0</accession>
<keyword evidence="8" id="KW-1185">Reference proteome</keyword>
<protein>
    <recommendedName>
        <fullName evidence="9">Lysine transporter LysE</fullName>
    </recommendedName>
</protein>
<gene>
    <name evidence="7" type="ORF">GCM10011487_19100</name>
</gene>
<dbReference type="GO" id="GO:0033228">
    <property type="term" value="P:cysteine export across plasma membrane"/>
    <property type="evidence" value="ECO:0007669"/>
    <property type="project" value="TreeGrafter"/>
</dbReference>
<keyword evidence="3 6" id="KW-0812">Transmembrane</keyword>
<dbReference type="InterPro" id="IPR001123">
    <property type="entry name" value="LeuE-type"/>
</dbReference>
<feature type="transmembrane region" description="Helical" evidence="6">
    <location>
        <begin position="24"/>
        <end position="43"/>
    </location>
</feature>
<feature type="transmembrane region" description="Helical" evidence="6">
    <location>
        <begin position="55"/>
        <end position="81"/>
    </location>
</feature>
<evidence type="ECO:0000256" key="6">
    <source>
        <dbReference type="SAM" id="Phobius"/>
    </source>
</evidence>
<dbReference type="AlphaFoldDB" id="A0A829Y9S0"/>
<evidence type="ECO:0000313" key="8">
    <source>
        <dbReference type="Proteomes" id="UP000445000"/>
    </source>
</evidence>
<evidence type="ECO:0000256" key="2">
    <source>
        <dbReference type="ARBA" id="ARBA00022475"/>
    </source>
</evidence>
<evidence type="ECO:0000313" key="7">
    <source>
        <dbReference type="EMBL" id="GFE79910.1"/>
    </source>
</evidence>